<name>A0ABQ5H5V7_9ASTR</name>
<sequence length="257" mass="29548">MPFPVPESPWVDISMDFVLGLPRTQRGVYSIFIVVEKLLSNPKSQIFVTENCDDGSKREEQNLVVPCSDEEIIKFPTQPATTEISGEDGSNLEEFSNVLTVVEADIIRPIRAVDDEPLMIDARIRRNWLKQEMVCAQRRTWDPGITWLKILKEHLENKAFFAGRSNDTILEILLTELLLKKYGPYKKLQKINDNAYVVDLPNTMSISKTFNVLDIYEFHSEDANEGKHSRTSYSKERGNDEDMIQEPANEYMVSKNK</sequence>
<dbReference type="Pfam" id="PF24626">
    <property type="entry name" value="SH3_Tf2-1"/>
    <property type="match status" value="1"/>
</dbReference>
<organism evidence="3 4">
    <name type="scientific">Tanacetum coccineum</name>
    <dbReference type="NCBI Taxonomy" id="301880"/>
    <lineage>
        <taxon>Eukaryota</taxon>
        <taxon>Viridiplantae</taxon>
        <taxon>Streptophyta</taxon>
        <taxon>Embryophyta</taxon>
        <taxon>Tracheophyta</taxon>
        <taxon>Spermatophyta</taxon>
        <taxon>Magnoliopsida</taxon>
        <taxon>eudicotyledons</taxon>
        <taxon>Gunneridae</taxon>
        <taxon>Pentapetalae</taxon>
        <taxon>asterids</taxon>
        <taxon>campanulids</taxon>
        <taxon>Asterales</taxon>
        <taxon>Asteraceae</taxon>
        <taxon>Asteroideae</taxon>
        <taxon>Anthemideae</taxon>
        <taxon>Anthemidinae</taxon>
        <taxon>Tanacetum</taxon>
    </lineage>
</organism>
<comment type="caution">
    <text evidence="3">The sequence shown here is derived from an EMBL/GenBank/DDBJ whole genome shotgun (WGS) entry which is preliminary data.</text>
</comment>
<accession>A0ABQ5H5V7</accession>
<reference evidence="3" key="2">
    <citation type="submission" date="2022-01" db="EMBL/GenBank/DDBJ databases">
        <authorList>
            <person name="Yamashiro T."/>
            <person name="Shiraishi A."/>
            <person name="Satake H."/>
            <person name="Nakayama K."/>
        </authorList>
    </citation>
    <scope>NUCLEOTIDE SEQUENCE</scope>
</reference>
<proteinExistence type="predicted"/>
<dbReference type="EMBL" id="BQNB010019173">
    <property type="protein sequence ID" value="GJT82493.1"/>
    <property type="molecule type" value="Genomic_DNA"/>
</dbReference>
<evidence type="ECO:0000259" key="2">
    <source>
        <dbReference type="Pfam" id="PF24626"/>
    </source>
</evidence>
<feature type="domain" description="Tf2-1-like SH3-like" evidence="2">
    <location>
        <begin position="179"/>
        <end position="218"/>
    </location>
</feature>
<evidence type="ECO:0000256" key="1">
    <source>
        <dbReference type="SAM" id="MobiDB-lite"/>
    </source>
</evidence>
<reference evidence="3" key="1">
    <citation type="journal article" date="2022" name="Int. J. Mol. Sci.">
        <title>Draft Genome of Tanacetum Coccineum: Genomic Comparison of Closely Related Tanacetum-Family Plants.</title>
        <authorList>
            <person name="Yamashiro T."/>
            <person name="Shiraishi A."/>
            <person name="Nakayama K."/>
            <person name="Satake H."/>
        </authorList>
    </citation>
    <scope>NUCLEOTIDE SEQUENCE</scope>
</reference>
<feature type="region of interest" description="Disordered" evidence="1">
    <location>
        <begin position="225"/>
        <end position="257"/>
    </location>
</feature>
<gene>
    <name evidence="3" type="ORF">Tco_1056835</name>
</gene>
<evidence type="ECO:0000313" key="3">
    <source>
        <dbReference type="EMBL" id="GJT82493.1"/>
    </source>
</evidence>
<protein>
    <recommendedName>
        <fullName evidence="2">Tf2-1-like SH3-like domain-containing protein</fullName>
    </recommendedName>
</protein>
<dbReference type="PANTHER" id="PTHR35046">
    <property type="entry name" value="ZINC KNUCKLE (CCHC-TYPE) FAMILY PROTEIN"/>
    <property type="match status" value="1"/>
</dbReference>
<dbReference type="InterPro" id="IPR056924">
    <property type="entry name" value="SH3_Tf2-1"/>
</dbReference>
<keyword evidence="4" id="KW-1185">Reference proteome</keyword>
<dbReference type="Proteomes" id="UP001151760">
    <property type="component" value="Unassembled WGS sequence"/>
</dbReference>
<evidence type="ECO:0000313" key="4">
    <source>
        <dbReference type="Proteomes" id="UP001151760"/>
    </source>
</evidence>
<feature type="compositionally biased region" description="Basic and acidic residues" evidence="1">
    <location>
        <begin position="225"/>
        <end position="240"/>
    </location>
</feature>
<dbReference type="PANTHER" id="PTHR35046:SF18">
    <property type="entry name" value="RNA-DIRECTED DNA POLYMERASE"/>
    <property type="match status" value="1"/>
</dbReference>